<evidence type="ECO:0000256" key="2">
    <source>
        <dbReference type="ARBA" id="ARBA00022448"/>
    </source>
</evidence>
<evidence type="ECO:0000259" key="14">
    <source>
        <dbReference type="Pfam" id="PF07715"/>
    </source>
</evidence>
<dbReference type="InterPro" id="IPR018247">
    <property type="entry name" value="EF_Hand_1_Ca_BS"/>
</dbReference>
<protein>
    <submittedName>
        <fullName evidence="15">TonB-linked outer membrane protein, SusC/RagA family</fullName>
    </submittedName>
</protein>
<keyword evidence="2 10" id="KW-0813">Transport</keyword>
<keyword evidence="8" id="KW-0675">Receptor</keyword>
<dbReference type="PATRIC" id="fig|926556.3.peg.4905"/>
<evidence type="ECO:0000256" key="10">
    <source>
        <dbReference type="PROSITE-ProRule" id="PRU01360"/>
    </source>
</evidence>
<keyword evidence="16" id="KW-1185">Reference proteome</keyword>
<dbReference type="InterPro" id="IPR000531">
    <property type="entry name" value="Beta-barrel_TonB"/>
</dbReference>
<dbReference type="KEGG" id="evi:Echvi_4639"/>
<feature type="signal peptide" evidence="12">
    <location>
        <begin position="1"/>
        <end position="20"/>
    </location>
</feature>
<feature type="domain" description="TonB-dependent receptor plug" evidence="14">
    <location>
        <begin position="115"/>
        <end position="222"/>
    </location>
</feature>
<keyword evidence="3 10" id="KW-1134">Transmembrane beta strand</keyword>
<evidence type="ECO:0000256" key="6">
    <source>
        <dbReference type="ARBA" id="ARBA00023077"/>
    </source>
</evidence>
<evidence type="ECO:0000313" key="15">
    <source>
        <dbReference type="EMBL" id="AGA80807.1"/>
    </source>
</evidence>
<evidence type="ECO:0000256" key="11">
    <source>
        <dbReference type="RuleBase" id="RU003357"/>
    </source>
</evidence>
<keyword evidence="6 11" id="KW-0798">TonB box</keyword>
<dbReference type="HOGENOM" id="CLU_004317_0_1_10"/>
<comment type="similarity">
    <text evidence="10 11">Belongs to the TonB-dependent receptor family.</text>
</comment>
<comment type="subcellular location">
    <subcellularLocation>
        <location evidence="1 10">Cell outer membrane</location>
        <topology evidence="1 10">Multi-pass membrane protein</topology>
    </subcellularLocation>
</comment>
<dbReference type="InterPro" id="IPR039426">
    <property type="entry name" value="TonB-dep_rcpt-like"/>
</dbReference>
<feature type="chain" id="PRO_5003942339" evidence="12">
    <location>
        <begin position="21"/>
        <end position="1068"/>
    </location>
</feature>
<accession>L0G5H8</accession>
<dbReference type="PANTHER" id="PTHR30069">
    <property type="entry name" value="TONB-DEPENDENT OUTER MEMBRANE RECEPTOR"/>
    <property type="match status" value="1"/>
</dbReference>
<evidence type="ECO:0000256" key="8">
    <source>
        <dbReference type="ARBA" id="ARBA00023170"/>
    </source>
</evidence>
<evidence type="ECO:0000259" key="13">
    <source>
        <dbReference type="Pfam" id="PF00593"/>
    </source>
</evidence>
<dbReference type="STRING" id="926556.Echvi_4639"/>
<organism evidence="15 16">
    <name type="scientific">Echinicola vietnamensis (strain DSM 17526 / LMG 23754 / KMM 6221)</name>
    <dbReference type="NCBI Taxonomy" id="926556"/>
    <lineage>
        <taxon>Bacteria</taxon>
        <taxon>Pseudomonadati</taxon>
        <taxon>Bacteroidota</taxon>
        <taxon>Cytophagia</taxon>
        <taxon>Cytophagales</taxon>
        <taxon>Cyclobacteriaceae</taxon>
        <taxon>Echinicola</taxon>
    </lineage>
</organism>
<dbReference type="InterPro" id="IPR023996">
    <property type="entry name" value="TonB-dep_OMP_SusC/RagA"/>
</dbReference>
<evidence type="ECO:0000256" key="1">
    <source>
        <dbReference type="ARBA" id="ARBA00004571"/>
    </source>
</evidence>
<dbReference type="InterPro" id="IPR036942">
    <property type="entry name" value="Beta-barrel_TonB_sf"/>
</dbReference>
<dbReference type="eggNOG" id="COG4206">
    <property type="taxonomic scope" value="Bacteria"/>
</dbReference>
<dbReference type="InterPro" id="IPR008969">
    <property type="entry name" value="CarboxyPept-like_regulatory"/>
</dbReference>
<dbReference type="Gene3D" id="2.40.170.20">
    <property type="entry name" value="TonB-dependent receptor, beta-barrel domain"/>
    <property type="match status" value="1"/>
</dbReference>
<keyword evidence="7 10" id="KW-0472">Membrane</keyword>
<dbReference type="Gene3D" id="2.60.40.1120">
    <property type="entry name" value="Carboxypeptidase-like, regulatory domain"/>
    <property type="match status" value="1"/>
</dbReference>
<dbReference type="GO" id="GO:0015344">
    <property type="term" value="F:siderophore uptake transmembrane transporter activity"/>
    <property type="evidence" value="ECO:0007669"/>
    <property type="project" value="TreeGrafter"/>
</dbReference>
<dbReference type="Proteomes" id="UP000010796">
    <property type="component" value="Chromosome"/>
</dbReference>
<feature type="domain" description="TonB-dependent receptor-like beta-barrel" evidence="13">
    <location>
        <begin position="444"/>
        <end position="1030"/>
    </location>
</feature>
<dbReference type="FunFam" id="2.60.40.1120:FF:000003">
    <property type="entry name" value="Outer membrane protein Omp121"/>
    <property type="match status" value="1"/>
</dbReference>
<keyword evidence="9 10" id="KW-0998">Cell outer membrane</keyword>
<dbReference type="PANTHER" id="PTHR30069:SF29">
    <property type="entry name" value="HEMOGLOBIN AND HEMOGLOBIN-HAPTOGLOBIN-BINDING PROTEIN 1-RELATED"/>
    <property type="match status" value="1"/>
</dbReference>
<evidence type="ECO:0000256" key="9">
    <source>
        <dbReference type="ARBA" id="ARBA00023237"/>
    </source>
</evidence>
<dbReference type="FunFam" id="2.170.130.10:FF:000003">
    <property type="entry name" value="SusC/RagA family TonB-linked outer membrane protein"/>
    <property type="match status" value="1"/>
</dbReference>
<dbReference type="Pfam" id="PF00593">
    <property type="entry name" value="TonB_dep_Rec_b-barrel"/>
    <property type="match status" value="1"/>
</dbReference>
<dbReference type="Gene3D" id="2.170.130.10">
    <property type="entry name" value="TonB-dependent receptor, plug domain"/>
    <property type="match status" value="1"/>
</dbReference>
<evidence type="ECO:0000256" key="4">
    <source>
        <dbReference type="ARBA" id="ARBA00022692"/>
    </source>
</evidence>
<dbReference type="InterPro" id="IPR023997">
    <property type="entry name" value="TonB-dep_OMP_SusC/RagA_CS"/>
</dbReference>
<keyword evidence="4 10" id="KW-0812">Transmembrane</keyword>
<proteinExistence type="inferred from homology"/>
<dbReference type="Pfam" id="PF13715">
    <property type="entry name" value="CarbopepD_reg_2"/>
    <property type="match status" value="1"/>
</dbReference>
<dbReference type="eggNOG" id="COG1629">
    <property type="taxonomic scope" value="Bacteria"/>
</dbReference>
<dbReference type="NCBIfam" id="TIGR04056">
    <property type="entry name" value="OMP_RagA_SusC"/>
    <property type="match status" value="1"/>
</dbReference>
<dbReference type="EMBL" id="CP003346">
    <property type="protein sequence ID" value="AGA80807.1"/>
    <property type="molecule type" value="Genomic_DNA"/>
</dbReference>
<sequence length="1068" mass="117535">MKKVLLLGLAILLASAVAFGQSRTVTGTVTSGEDGNPIPGVSVLVKGTTVGTATDLDGQYSVEVPANATVLVFSFMGMESQEVAINNQSTIDVELGADAQLLSEVVVVGYGTTTKQAFAGSMKEVDSELIERKSVSNASQALAGEVAGVRVINTTGQPGKTADIRIRGIGSVNGNRSPLYVVDGVPFTGNITSINPSDIASMSVLKDATATSIYGSRGANGVVLITTRKGKAGDSYIEVDGKIGQNFDLLPRYETISSPEEYIGLSWQAVRGRGAVLGSSDPDAYANANLFSSSGISPSYNMWNVENVGELIDPATGMVREGVARRYNPENWEDYAFQASNRAEATVKIGGGDEKINYFTSFGYLNDVGYSINSDYDRATARLNVNHQVKEWLSGGLNIGYARSETNTGGQTDDSGSIFWFVDNMPSIYPLYLRDANGDPIPDPYYGGYQYDYGSGRGFAGLTNSIADATIGVRNEIAHEINGNASLNIDFTDNLRFETRYGWQYYNESYDEQDSPYYGPSTSTNGSIYKTKTEVFFYNLTNILRYTKDWGDHSLEAMIAQESSKFDRKYLSGFKQQLVDPMGTEFNNAAVTNPSYSYTRDYALESYFGQVSYDYEDTYYLTGTIRRDGSSRFVNDKWGTFGALGFAWVASNEDFMESQDVFSFLKLKTSYGITGDQAGVGFYPGYDLNEISNINNESSVTFDEKGNPDLTWETSKMFQVGAEFSVGTFLDGSLDYYIKNTDNLIFERRVGPSLGWAIIQVNDGVLRNNGLEFDLTGHIVKGADHFIDLSVNGEIISNELKNMPIDPSTGVEKIIDINSYYGRSVGHSIFDFYLREWAGVNPTTGQAQWNIYYDDANGDNEMQDEEIIASMADYLAQNPNSESNIKSTTTTTYQEATQKYVGKSAVPKVRGGINLSAGYKNFDFSILFLYSIGGYAFDVRYQDLMHNDQVGSNNWHVDIRDRWTQEGDLTDVPRLTNDLDQNVNSTSTRFLTKADYFNLSNVRLGYTLPSSFLEKYAIQSCNIFVAGDNLWLASARKGFNPSTNEAGTSSRYRYSPLSTFTFGAKIKF</sequence>
<reference evidence="16" key="1">
    <citation type="submission" date="2012-02" db="EMBL/GenBank/DDBJ databases">
        <title>The complete genome of Echinicola vietnamensis DSM 17526.</title>
        <authorList>
            <person name="Lucas S."/>
            <person name="Copeland A."/>
            <person name="Lapidus A."/>
            <person name="Glavina del Rio T."/>
            <person name="Dalin E."/>
            <person name="Tice H."/>
            <person name="Bruce D."/>
            <person name="Goodwin L."/>
            <person name="Pitluck S."/>
            <person name="Peters L."/>
            <person name="Ovchinnikova G."/>
            <person name="Teshima H."/>
            <person name="Kyrpides N."/>
            <person name="Mavromatis K."/>
            <person name="Ivanova N."/>
            <person name="Brettin T."/>
            <person name="Detter J.C."/>
            <person name="Han C."/>
            <person name="Larimer F."/>
            <person name="Land M."/>
            <person name="Hauser L."/>
            <person name="Markowitz V."/>
            <person name="Cheng J.-F."/>
            <person name="Hugenholtz P."/>
            <person name="Woyke T."/>
            <person name="Wu D."/>
            <person name="Brambilla E."/>
            <person name="Klenk H.-P."/>
            <person name="Eisen J.A."/>
        </authorList>
    </citation>
    <scope>NUCLEOTIDE SEQUENCE [LARGE SCALE GENOMIC DNA]</scope>
    <source>
        <strain evidence="16">DSM 17526 / LMG 23754 / KMM 6221</strain>
    </source>
</reference>
<name>L0G5H8_ECHVK</name>
<dbReference type="SUPFAM" id="SSF49464">
    <property type="entry name" value="Carboxypeptidase regulatory domain-like"/>
    <property type="match status" value="1"/>
</dbReference>
<gene>
    <name evidence="15" type="ordered locus">Echvi_4639</name>
</gene>
<dbReference type="SUPFAM" id="SSF56935">
    <property type="entry name" value="Porins"/>
    <property type="match status" value="1"/>
</dbReference>
<evidence type="ECO:0000256" key="3">
    <source>
        <dbReference type="ARBA" id="ARBA00022452"/>
    </source>
</evidence>
<dbReference type="PROSITE" id="PS52016">
    <property type="entry name" value="TONB_DEPENDENT_REC_3"/>
    <property type="match status" value="1"/>
</dbReference>
<evidence type="ECO:0000256" key="12">
    <source>
        <dbReference type="SAM" id="SignalP"/>
    </source>
</evidence>
<keyword evidence="5 12" id="KW-0732">Signal</keyword>
<dbReference type="InterPro" id="IPR037066">
    <property type="entry name" value="Plug_dom_sf"/>
</dbReference>
<evidence type="ECO:0000256" key="5">
    <source>
        <dbReference type="ARBA" id="ARBA00022729"/>
    </source>
</evidence>
<dbReference type="GO" id="GO:0044718">
    <property type="term" value="P:siderophore transmembrane transport"/>
    <property type="evidence" value="ECO:0007669"/>
    <property type="project" value="TreeGrafter"/>
</dbReference>
<dbReference type="GO" id="GO:0009279">
    <property type="term" value="C:cell outer membrane"/>
    <property type="evidence" value="ECO:0007669"/>
    <property type="project" value="UniProtKB-SubCell"/>
</dbReference>
<dbReference type="NCBIfam" id="TIGR04057">
    <property type="entry name" value="SusC_RagA_signa"/>
    <property type="match status" value="1"/>
</dbReference>
<dbReference type="Pfam" id="PF07715">
    <property type="entry name" value="Plug"/>
    <property type="match status" value="1"/>
</dbReference>
<dbReference type="InterPro" id="IPR012910">
    <property type="entry name" value="Plug_dom"/>
</dbReference>
<dbReference type="PROSITE" id="PS00018">
    <property type="entry name" value="EF_HAND_1"/>
    <property type="match status" value="1"/>
</dbReference>
<dbReference type="OrthoDB" id="9768177at2"/>
<dbReference type="AlphaFoldDB" id="L0G5H8"/>
<evidence type="ECO:0000313" key="16">
    <source>
        <dbReference type="Proteomes" id="UP000010796"/>
    </source>
</evidence>
<evidence type="ECO:0000256" key="7">
    <source>
        <dbReference type="ARBA" id="ARBA00023136"/>
    </source>
</evidence>